<organism evidence="1">
    <name type="scientific">Rhizophagus irregularis (strain DAOM 181602 / DAOM 197198 / MUCL 43194)</name>
    <name type="common">Arbuscular mycorrhizal fungus</name>
    <name type="synonym">Glomus intraradices</name>
    <dbReference type="NCBI Taxonomy" id="747089"/>
    <lineage>
        <taxon>Eukaryota</taxon>
        <taxon>Fungi</taxon>
        <taxon>Fungi incertae sedis</taxon>
        <taxon>Mucoromycota</taxon>
        <taxon>Glomeromycotina</taxon>
        <taxon>Glomeromycetes</taxon>
        <taxon>Glomerales</taxon>
        <taxon>Glomeraceae</taxon>
        <taxon>Rhizophagus</taxon>
    </lineage>
</organism>
<name>U9TXX5_RHIID</name>
<dbReference type="HOGENOM" id="CLU_3088416_0_0_1"/>
<dbReference type="EMBL" id="KI286285">
    <property type="protein sequence ID" value="ESA11183.1"/>
    <property type="molecule type" value="Genomic_DNA"/>
</dbReference>
<proteinExistence type="predicted"/>
<dbReference type="AlphaFoldDB" id="U9TXX5"/>
<gene>
    <name evidence="1" type="ORF">GLOINDRAFT_28582</name>
</gene>
<sequence length="52" mass="6218">MAMLKFTIEEQKKIHNYLYNCCFINENEAKEMYESIFATFFLRATIGTNIPF</sequence>
<evidence type="ECO:0000313" key="1">
    <source>
        <dbReference type="EMBL" id="ESA11183.1"/>
    </source>
</evidence>
<accession>U9TXX5</accession>
<protein>
    <submittedName>
        <fullName evidence="1">Uncharacterized protein</fullName>
    </submittedName>
</protein>
<reference evidence="1" key="1">
    <citation type="submission" date="2013-07" db="EMBL/GenBank/DDBJ databases">
        <title>The genome of an arbuscular mycorrhizal fungus provides insights into the evolution of the oldest plant symbiosis.</title>
        <authorList>
            <consortium name="DOE Joint Genome Institute"/>
            <person name="Tisserant E."/>
            <person name="Malbreil M."/>
            <person name="Kuo A."/>
            <person name="Kohler A."/>
            <person name="Symeonidi A."/>
            <person name="Balestrini R."/>
            <person name="Charron P."/>
            <person name="Duensing N."/>
            <person name="Frei-dit-Frey N."/>
            <person name="Gianinazzi-Pearson V."/>
            <person name="Gilbert B."/>
            <person name="Handa Y."/>
            <person name="Hijri M."/>
            <person name="Kaul R."/>
            <person name="Kawaguchi M."/>
            <person name="Krajinski F."/>
            <person name="Lammers P."/>
            <person name="Lapierre D."/>
            <person name="Masclaux F.G."/>
            <person name="Murat C."/>
            <person name="Morin E."/>
            <person name="Ndikumana S."/>
            <person name="Pagni M."/>
            <person name="Petitpierre D."/>
            <person name="Requena N."/>
            <person name="Rosikiewicz P."/>
            <person name="Riley R."/>
            <person name="Saito K."/>
            <person name="San Clemente H."/>
            <person name="Shapiro H."/>
            <person name="van Tuinen D."/>
            <person name="Becard G."/>
            <person name="Bonfante P."/>
            <person name="Paszkowski U."/>
            <person name="Shachar-Hill Y."/>
            <person name="Young J.P."/>
            <person name="Sanders I.R."/>
            <person name="Henrissat B."/>
            <person name="Rensing S.A."/>
            <person name="Grigoriev I.V."/>
            <person name="Corradi N."/>
            <person name="Roux C."/>
            <person name="Martin F."/>
        </authorList>
    </citation>
    <scope>NUCLEOTIDE SEQUENCE</scope>
    <source>
        <strain evidence="1">DAOM 197198</strain>
    </source>
</reference>